<evidence type="ECO:0000313" key="3">
    <source>
        <dbReference type="Proteomes" id="UP001595823"/>
    </source>
</evidence>
<reference evidence="3" key="1">
    <citation type="journal article" date="2019" name="Int. J. Syst. Evol. Microbiol.">
        <title>The Global Catalogue of Microorganisms (GCM) 10K type strain sequencing project: providing services to taxonomists for standard genome sequencing and annotation.</title>
        <authorList>
            <consortium name="The Broad Institute Genomics Platform"/>
            <consortium name="The Broad Institute Genome Sequencing Center for Infectious Disease"/>
            <person name="Wu L."/>
            <person name="Ma J."/>
        </authorList>
    </citation>
    <scope>NUCLEOTIDE SEQUENCE [LARGE SCALE GENOMIC DNA]</scope>
    <source>
        <strain evidence="3">IBRC-M 10908</strain>
    </source>
</reference>
<dbReference type="InterPro" id="IPR052158">
    <property type="entry name" value="INH-QAR"/>
</dbReference>
<dbReference type="PANTHER" id="PTHR43130">
    <property type="entry name" value="ARAC-FAMILY TRANSCRIPTIONAL REGULATOR"/>
    <property type="match status" value="1"/>
</dbReference>
<dbReference type="InterPro" id="IPR006311">
    <property type="entry name" value="TAT_signal"/>
</dbReference>
<gene>
    <name evidence="2" type="ORF">ACFPET_16075</name>
</gene>
<dbReference type="InterPro" id="IPR029062">
    <property type="entry name" value="Class_I_gatase-like"/>
</dbReference>
<comment type="caution">
    <text evidence="2">The sequence shown here is derived from an EMBL/GenBank/DDBJ whole genome shotgun (WGS) entry which is preliminary data.</text>
</comment>
<accession>A0ABV8U0U0</accession>
<dbReference type="Gene3D" id="3.40.50.880">
    <property type="match status" value="1"/>
</dbReference>
<dbReference type="GO" id="GO:0016829">
    <property type="term" value="F:lyase activity"/>
    <property type="evidence" value="ECO:0007669"/>
    <property type="project" value="UniProtKB-KW"/>
</dbReference>
<dbReference type="CDD" id="cd03139">
    <property type="entry name" value="GATase1_PfpI_2"/>
    <property type="match status" value="1"/>
</dbReference>
<dbReference type="EC" id="4.2.1.-" evidence="2"/>
<dbReference type="RefSeq" id="WP_380622906.1">
    <property type="nucleotide sequence ID" value="NZ_JBHSDK010000021.1"/>
</dbReference>
<dbReference type="SUPFAM" id="SSF52317">
    <property type="entry name" value="Class I glutamine amidotransferase-like"/>
    <property type="match status" value="1"/>
</dbReference>
<dbReference type="EMBL" id="JBHSDK010000021">
    <property type="protein sequence ID" value="MFC4336718.1"/>
    <property type="molecule type" value="Genomic_DNA"/>
</dbReference>
<dbReference type="InterPro" id="IPR002818">
    <property type="entry name" value="DJ-1/PfpI"/>
</dbReference>
<evidence type="ECO:0000259" key="1">
    <source>
        <dbReference type="Pfam" id="PF01965"/>
    </source>
</evidence>
<feature type="domain" description="DJ-1/PfpI" evidence="1">
    <location>
        <begin position="44"/>
        <end position="207"/>
    </location>
</feature>
<keyword evidence="2" id="KW-0456">Lyase</keyword>
<evidence type="ECO:0000313" key="2">
    <source>
        <dbReference type="EMBL" id="MFC4336718.1"/>
    </source>
</evidence>
<name>A0ABV8U0U0_9ACTN</name>
<dbReference type="Pfam" id="PF01965">
    <property type="entry name" value="DJ-1_PfpI"/>
    <property type="match status" value="1"/>
</dbReference>
<protein>
    <submittedName>
        <fullName evidence="2">DJ-1/PfpI family protein</fullName>
        <ecNumber evidence="2">4.2.1.-</ecNumber>
    </submittedName>
</protein>
<dbReference type="PANTHER" id="PTHR43130:SF2">
    <property type="entry name" value="DJ-1_PFPI DOMAIN-CONTAINING PROTEIN"/>
    <property type="match status" value="1"/>
</dbReference>
<keyword evidence="3" id="KW-1185">Reference proteome</keyword>
<organism evidence="2 3">
    <name type="scientific">Salininema proteolyticum</name>
    <dbReference type="NCBI Taxonomy" id="1607685"/>
    <lineage>
        <taxon>Bacteria</taxon>
        <taxon>Bacillati</taxon>
        <taxon>Actinomycetota</taxon>
        <taxon>Actinomycetes</taxon>
        <taxon>Glycomycetales</taxon>
        <taxon>Glycomycetaceae</taxon>
        <taxon>Salininema</taxon>
    </lineage>
</organism>
<sequence length="255" mass="26840">MRGTRRALLRTGLAGGLGAAAALTLPTQGSANGVRPPSGKGPHIGILLYENFTLLDVAGPLEVLSRAPDADVSLIADRTGPVRCDTGHAAMVADYALGDHAKLDVLLVPGGSNDGVTSAGENSRILDWIRAVDRRTTWTSSVCTGAWVLGQAGLLRGKRVTTYWAAGPVVEERFGAVYVPERHVRDGKLLTGAGVSAGQDMALWLSEKLSDRATAEALELAVEYDPRPPFGTGNAVEAPQERKDLALKLIEDSLP</sequence>
<dbReference type="PROSITE" id="PS51318">
    <property type="entry name" value="TAT"/>
    <property type="match status" value="1"/>
</dbReference>
<proteinExistence type="predicted"/>
<dbReference type="Proteomes" id="UP001595823">
    <property type="component" value="Unassembled WGS sequence"/>
</dbReference>